<dbReference type="AlphaFoldDB" id="A0A3N7JKQ2"/>
<dbReference type="Pfam" id="PF02518">
    <property type="entry name" value="HATPase_c"/>
    <property type="match status" value="1"/>
</dbReference>
<dbReference type="SUPFAM" id="SSF55874">
    <property type="entry name" value="ATPase domain of HSP90 chaperone/DNA topoisomerase II/histidine kinase"/>
    <property type="match status" value="1"/>
</dbReference>
<keyword evidence="6 10" id="KW-0812">Transmembrane</keyword>
<evidence type="ECO:0000256" key="6">
    <source>
        <dbReference type="ARBA" id="ARBA00022692"/>
    </source>
</evidence>
<dbReference type="Pfam" id="PF08521">
    <property type="entry name" value="2CSK_N"/>
    <property type="match status" value="1"/>
</dbReference>
<gene>
    <name evidence="12" type="ORF">DZC73_25915</name>
</gene>
<dbReference type="InterPro" id="IPR013727">
    <property type="entry name" value="2CSK_N"/>
</dbReference>
<dbReference type="CDD" id="cd00075">
    <property type="entry name" value="HATPase"/>
    <property type="match status" value="1"/>
</dbReference>
<keyword evidence="7 12" id="KW-0418">Kinase</keyword>
<keyword evidence="5" id="KW-0808">Transferase</keyword>
<dbReference type="PRINTS" id="PR00344">
    <property type="entry name" value="BCTRLSENSOR"/>
</dbReference>
<comment type="catalytic activity">
    <reaction evidence="1">
        <text>ATP + protein L-histidine = ADP + protein N-phospho-L-histidine.</text>
        <dbReference type="EC" id="2.7.13.3"/>
    </reaction>
</comment>
<organism evidence="12 13">
    <name type="scientific">Piscinibacter terrae</name>
    <dbReference type="NCBI Taxonomy" id="2496871"/>
    <lineage>
        <taxon>Bacteria</taxon>
        <taxon>Pseudomonadati</taxon>
        <taxon>Pseudomonadota</taxon>
        <taxon>Betaproteobacteria</taxon>
        <taxon>Burkholderiales</taxon>
        <taxon>Sphaerotilaceae</taxon>
        <taxon>Piscinibacter</taxon>
    </lineage>
</organism>
<keyword evidence="8 10" id="KW-1133">Transmembrane helix</keyword>
<evidence type="ECO:0000256" key="4">
    <source>
        <dbReference type="ARBA" id="ARBA00022553"/>
    </source>
</evidence>
<protein>
    <recommendedName>
        <fullName evidence="3">histidine kinase</fullName>
        <ecNumber evidence="3">2.7.13.3</ecNumber>
    </recommendedName>
</protein>
<dbReference type="Gene3D" id="3.30.565.10">
    <property type="entry name" value="Histidine kinase-like ATPase, C-terminal domain"/>
    <property type="match status" value="1"/>
</dbReference>
<dbReference type="SUPFAM" id="SSF47384">
    <property type="entry name" value="Homodimeric domain of signal transducing histidine kinase"/>
    <property type="match status" value="1"/>
</dbReference>
<dbReference type="Gene3D" id="1.10.287.130">
    <property type="match status" value="1"/>
</dbReference>
<dbReference type="InterPro" id="IPR005467">
    <property type="entry name" value="His_kinase_dom"/>
</dbReference>
<dbReference type="InterPro" id="IPR003594">
    <property type="entry name" value="HATPase_dom"/>
</dbReference>
<evidence type="ECO:0000313" key="13">
    <source>
        <dbReference type="Proteomes" id="UP000267464"/>
    </source>
</evidence>
<dbReference type="Proteomes" id="UP000267464">
    <property type="component" value="Unassembled WGS sequence"/>
</dbReference>
<evidence type="ECO:0000256" key="5">
    <source>
        <dbReference type="ARBA" id="ARBA00022679"/>
    </source>
</evidence>
<reference evidence="12 13" key="1">
    <citation type="submission" date="2018-08" db="EMBL/GenBank/DDBJ databases">
        <authorList>
            <person name="Khan S.A."/>
            <person name="Jeon C.O."/>
            <person name="Chun B.H."/>
            <person name="Jeong S.E."/>
        </authorList>
    </citation>
    <scope>NUCLEOTIDE SEQUENCE [LARGE SCALE GENOMIC DNA]</scope>
    <source>
        <strain evidence="12 13">S-16</strain>
    </source>
</reference>
<dbReference type="InterPro" id="IPR004358">
    <property type="entry name" value="Sig_transdc_His_kin-like_C"/>
</dbReference>
<evidence type="ECO:0000256" key="1">
    <source>
        <dbReference type="ARBA" id="ARBA00000085"/>
    </source>
</evidence>
<evidence type="ECO:0000256" key="3">
    <source>
        <dbReference type="ARBA" id="ARBA00012438"/>
    </source>
</evidence>
<dbReference type="RefSeq" id="WP_124543290.1">
    <property type="nucleotide sequence ID" value="NZ_QUSW01000009.1"/>
</dbReference>
<name>A0A3N7JKQ2_9BURK</name>
<accession>A0A3N7JKQ2</accession>
<reference evidence="12 13" key="2">
    <citation type="submission" date="2018-12" db="EMBL/GenBank/DDBJ databases">
        <title>Rhizobacter gummiphilus sp. nov., a rubber-degrading bacterium isolated from the soil of a botanical garden in Japan.</title>
        <authorList>
            <person name="Shunsuke S.S."/>
        </authorList>
    </citation>
    <scope>NUCLEOTIDE SEQUENCE [LARGE SCALE GENOMIC DNA]</scope>
    <source>
        <strain evidence="12 13">S-16</strain>
    </source>
</reference>
<dbReference type="EMBL" id="QUSW01000009">
    <property type="protein sequence ID" value="RQP21879.1"/>
    <property type="molecule type" value="Genomic_DNA"/>
</dbReference>
<dbReference type="PANTHER" id="PTHR45436">
    <property type="entry name" value="SENSOR HISTIDINE KINASE YKOH"/>
    <property type="match status" value="1"/>
</dbReference>
<keyword evidence="13" id="KW-1185">Reference proteome</keyword>
<evidence type="ECO:0000256" key="7">
    <source>
        <dbReference type="ARBA" id="ARBA00022777"/>
    </source>
</evidence>
<dbReference type="GO" id="GO:0005886">
    <property type="term" value="C:plasma membrane"/>
    <property type="evidence" value="ECO:0007669"/>
    <property type="project" value="TreeGrafter"/>
</dbReference>
<dbReference type="EC" id="2.7.13.3" evidence="3"/>
<evidence type="ECO:0000256" key="10">
    <source>
        <dbReference type="SAM" id="Phobius"/>
    </source>
</evidence>
<dbReference type="InterPro" id="IPR003661">
    <property type="entry name" value="HisK_dim/P_dom"/>
</dbReference>
<evidence type="ECO:0000313" key="12">
    <source>
        <dbReference type="EMBL" id="RQP21879.1"/>
    </source>
</evidence>
<keyword evidence="9 10" id="KW-0472">Membrane</keyword>
<feature type="transmembrane region" description="Helical" evidence="10">
    <location>
        <begin position="171"/>
        <end position="189"/>
    </location>
</feature>
<dbReference type="PANTHER" id="PTHR45436:SF1">
    <property type="entry name" value="SENSOR PROTEIN QSEC"/>
    <property type="match status" value="1"/>
</dbReference>
<feature type="domain" description="Histidine kinase" evidence="11">
    <location>
        <begin position="250"/>
        <end position="468"/>
    </location>
</feature>
<dbReference type="GO" id="GO:0000155">
    <property type="term" value="F:phosphorelay sensor kinase activity"/>
    <property type="evidence" value="ECO:0007669"/>
    <property type="project" value="InterPro"/>
</dbReference>
<dbReference type="CDD" id="cd00082">
    <property type="entry name" value="HisKA"/>
    <property type="match status" value="1"/>
</dbReference>
<dbReference type="InterPro" id="IPR050428">
    <property type="entry name" value="TCS_sensor_his_kinase"/>
</dbReference>
<dbReference type="InterPro" id="IPR036890">
    <property type="entry name" value="HATPase_C_sf"/>
</dbReference>
<dbReference type="OrthoDB" id="8554694at2"/>
<sequence>MKAWRPRGPMRLRTQLYLWLLGPMLLLTLAGAWLSHASARDMARAAAERTLLGSARMIGEAIAAEEDLRAELPPAALENLETAVGDRVYYRADHPQRGLLLGFADFPRYNAALPAEQWHGFETSLQGEPVHVVAFAQPVYPFERGSAVIVQVATTQRAERALVSQLWLRSLWPPGLLLVAVAVLGWVWVKVALAPVTRISEQLQAHAVESTGRFDGGDVPGELRPLVRAIDGLTDRIAAFVAERGRFIANAAHQLKTPLTVLNTQVTVGLRADEPGAKQQALSAIYDTAQRCIRLIHQLLTLSASDHRMQSPPQASEVDLRDVVREVLEDLAEPAHGKNIDLGAGDWPASQVSVRGVPLLLREMVANLVDNAIRYAPEGGTVSVSVRATSAGVVLTVEDNGPGIPPAERQHVFERFYRLPDAGSHDGSGLGLAIVREIAIACDASITLEDRPDGGPGLVVRVCWPVPSHTPTVAAPQSGGSRE</sequence>
<dbReference type="Pfam" id="PF00512">
    <property type="entry name" value="HisKA"/>
    <property type="match status" value="1"/>
</dbReference>
<evidence type="ECO:0000256" key="2">
    <source>
        <dbReference type="ARBA" id="ARBA00004370"/>
    </source>
</evidence>
<evidence type="ECO:0000256" key="9">
    <source>
        <dbReference type="ARBA" id="ARBA00023136"/>
    </source>
</evidence>
<dbReference type="InterPro" id="IPR036097">
    <property type="entry name" value="HisK_dim/P_sf"/>
</dbReference>
<dbReference type="SMART" id="SM00388">
    <property type="entry name" value="HisKA"/>
    <property type="match status" value="1"/>
</dbReference>
<keyword evidence="4" id="KW-0597">Phosphoprotein</keyword>
<dbReference type="PROSITE" id="PS50109">
    <property type="entry name" value="HIS_KIN"/>
    <property type="match status" value="1"/>
</dbReference>
<evidence type="ECO:0000256" key="8">
    <source>
        <dbReference type="ARBA" id="ARBA00022989"/>
    </source>
</evidence>
<evidence type="ECO:0000259" key="11">
    <source>
        <dbReference type="PROSITE" id="PS50109"/>
    </source>
</evidence>
<dbReference type="SMART" id="SM00387">
    <property type="entry name" value="HATPase_c"/>
    <property type="match status" value="1"/>
</dbReference>
<proteinExistence type="predicted"/>
<comment type="subcellular location">
    <subcellularLocation>
        <location evidence="2">Membrane</location>
    </subcellularLocation>
</comment>
<comment type="caution">
    <text evidence="12">The sequence shown here is derived from an EMBL/GenBank/DDBJ whole genome shotgun (WGS) entry which is preliminary data.</text>
</comment>